<keyword evidence="14" id="KW-1185">Reference proteome</keyword>
<evidence type="ECO:0000256" key="11">
    <source>
        <dbReference type="SAM" id="Phobius"/>
    </source>
</evidence>
<evidence type="ECO:0000256" key="6">
    <source>
        <dbReference type="ARBA" id="ARBA00022692"/>
    </source>
</evidence>
<dbReference type="Gene3D" id="3.30.565.10">
    <property type="entry name" value="Histidine kinase-like ATPase, C-terminal domain"/>
    <property type="match status" value="1"/>
</dbReference>
<evidence type="ECO:0000256" key="5">
    <source>
        <dbReference type="ARBA" id="ARBA00022679"/>
    </source>
</evidence>
<keyword evidence="7 13" id="KW-0418">Kinase</keyword>
<accession>A0A7R7ICC2</accession>
<dbReference type="SMART" id="SM00387">
    <property type="entry name" value="HATPase_c"/>
    <property type="match status" value="1"/>
</dbReference>
<dbReference type="PANTHER" id="PTHR45528">
    <property type="entry name" value="SENSOR HISTIDINE KINASE CPXA"/>
    <property type="match status" value="1"/>
</dbReference>
<evidence type="ECO:0000259" key="12">
    <source>
        <dbReference type="PROSITE" id="PS50109"/>
    </source>
</evidence>
<dbReference type="RefSeq" id="WP_271714985.1">
    <property type="nucleotide sequence ID" value="NZ_AP024169.1"/>
</dbReference>
<dbReference type="PANTHER" id="PTHR45528:SF8">
    <property type="entry name" value="HISTIDINE KINASE"/>
    <property type="match status" value="1"/>
</dbReference>
<evidence type="ECO:0000256" key="3">
    <source>
        <dbReference type="ARBA" id="ARBA00012438"/>
    </source>
</evidence>
<dbReference type="InterPro" id="IPR050398">
    <property type="entry name" value="HssS/ArlS-like"/>
</dbReference>
<dbReference type="InterPro" id="IPR036097">
    <property type="entry name" value="HisK_dim/P_sf"/>
</dbReference>
<dbReference type="SUPFAM" id="SSF55874">
    <property type="entry name" value="ATPase domain of HSP90 chaperone/DNA topoisomerase II/histidine kinase"/>
    <property type="match status" value="1"/>
</dbReference>
<evidence type="ECO:0000313" key="14">
    <source>
        <dbReference type="Proteomes" id="UP000595897"/>
    </source>
</evidence>
<dbReference type="Gene3D" id="1.10.287.130">
    <property type="match status" value="1"/>
</dbReference>
<name>A0A7R7ICC2_9FIRM</name>
<dbReference type="Pfam" id="PF00512">
    <property type="entry name" value="HisKA"/>
    <property type="match status" value="1"/>
</dbReference>
<feature type="transmembrane region" description="Helical" evidence="11">
    <location>
        <begin position="12"/>
        <end position="39"/>
    </location>
</feature>
<dbReference type="AlphaFoldDB" id="A0A7R7ICC2"/>
<dbReference type="EC" id="2.7.13.3" evidence="3"/>
<evidence type="ECO:0000256" key="2">
    <source>
        <dbReference type="ARBA" id="ARBA00004141"/>
    </source>
</evidence>
<gene>
    <name evidence="13" type="ORF">bsdtb5_10160</name>
</gene>
<evidence type="ECO:0000256" key="8">
    <source>
        <dbReference type="ARBA" id="ARBA00022989"/>
    </source>
</evidence>
<comment type="catalytic activity">
    <reaction evidence="1">
        <text>ATP + protein L-histidine = ADP + protein N-phospho-L-histidine.</text>
        <dbReference type="EC" id="2.7.13.3"/>
    </reaction>
</comment>
<dbReference type="EMBL" id="AP024169">
    <property type="protein sequence ID" value="BCN29721.1"/>
    <property type="molecule type" value="Genomic_DNA"/>
</dbReference>
<keyword evidence="4" id="KW-0597">Phosphoprotein</keyword>
<dbReference type="KEGG" id="ahb:bsdtb5_10160"/>
<evidence type="ECO:0000313" key="13">
    <source>
        <dbReference type="EMBL" id="BCN29721.1"/>
    </source>
</evidence>
<reference evidence="13 14" key="1">
    <citation type="submission" date="2020-11" db="EMBL/GenBank/DDBJ databases">
        <title>Draft genome sequencing of a Lachnospiraceae strain isolated from anoxic soil subjected to BSD treatment.</title>
        <authorList>
            <person name="Uek A."/>
            <person name="Tonouchi A."/>
        </authorList>
    </citation>
    <scope>NUCLEOTIDE SEQUENCE [LARGE SCALE GENOMIC DNA]</scope>
    <source>
        <strain evidence="13 14">TB5</strain>
    </source>
</reference>
<protein>
    <recommendedName>
        <fullName evidence="3">histidine kinase</fullName>
        <ecNumber evidence="3">2.7.13.3</ecNumber>
    </recommendedName>
</protein>
<dbReference type="InterPro" id="IPR036890">
    <property type="entry name" value="HATPase_C_sf"/>
</dbReference>
<keyword evidence="10 11" id="KW-0472">Membrane</keyword>
<evidence type="ECO:0000256" key="1">
    <source>
        <dbReference type="ARBA" id="ARBA00000085"/>
    </source>
</evidence>
<dbReference type="Pfam" id="PF02518">
    <property type="entry name" value="HATPase_c"/>
    <property type="match status" value="1"/>
</dbReference>
<evidence type="ECO:0000256" key="4">
    <source>
        <dbReference type="ARBA" id="ARBA00022553"/>
    </source>
</evidence>
<dbReference type="GO" id="GO:0005886">
    <property type="term" value="C:plasma membrane"/>
    <property type="evidence" value="ECO:0007669"/>
    <property type="project" value="TreeGrafter"/>
</dbReference>
<comment type="subcellular location">
    <subcellularLocation>
        <location evidence="2">Membrane</location>
        <topology evidence="2">Multi-pass membrane protein</topology>
    </subcellularLocation>
</comment>
<evidence type="ECO:0000256" key="7">
    <source>
        <dbReference type="ARBA" id="ARBA00022777"/>
    </source>
</evidence>
<keyword evidence="6 11" id="KW-0812">Transmembrane</keyword>
<evidence type="ECO:0000256" key="10">
    <source>
        <dbReference type="ARBA" id="ARBA00023136"/>
    </source>
</evidence>
<keyword evidence="5" id="KW-0808">Transferase</keyword>
<dbReference type="Proteomes" id="UP000595897">
    <property type="component" value="Chromosome"/>
</dbReference>
<feature type="domain" description="Histidine kinase" evidence="12">
    <location>
        <begin position="241"/>
        <end position="479"/>
    </location>
</feature>
<dbReference type="InterPro" id="IPR003594">
    <property type="entry name" value="HATPase_dom"/>
</dbReference>
<dbReference type="Gene3D" id="6.10.340.10">
    <property type="match status" value="1"/>
</dbReference>
<sequence>MDIRRKKSLRNIFIRYMVTFILSTIMLVLMYYLIFFYSIQFKIMLPANYTEQKLEQMRDIIQEAKVVTKDMIPEDCIYGVYDKSGRMLNGSFNKNEAKVVWRLVQSDQNVSGWNHYYKVYQRENQVCVVKYSLKMKFTNRFLRRYIANPDLLLIGSFLFLFIIEVIILSSRFGKRFSIEMKKLMRVTEEIQNQNLEFQTEESDIIEINEVIESLNQMKSALSKSLDQQWNMEQTRKNQIAALAHDIKTPLTIIKGNAELNQELSSDETQIKCNNYILKSSEEIEKYIRMLIDINKSDEIMILNQVKIELINFILKLEEKAKALVLDKEIEIYVNVQNSSLPEYFYGDEELLFRAILNVIANAIEQCNPNEYYRNNDSNLESKYTSEKVHKGMIFLTVCGYHNDIIFIVEDNGKGFSEADLRLATNQFYSGDKSRNSKDHYGIGLYITKSFVALHHGSVELSNSIEHKGAKVRISIPHKHA</sequence>
<dbReference type="InterPro" id="IPR003661">
    <property type="entry name" value="HisK_dim/P_dom"/>
</dbReference>
<dbReference type="CDD" id="cd00082">
    <property type="entry name" value="HisKA"/>
    <property type="match status" value="1"/>
</dbReference>
<dbReference type="InterPro" id="IPR005467">
    <property type="entry name" value="His_kinase_dom"/>
</dbReference>
<keyword evidence="9" id="KW-0902">Two-component regulatory system</keyword>
<evidence type="ECO:0000256" key="9">
    <source>
        <dbReference type="ARBA" id="ARBA00023012"/>
    </source>
</evidence>
<dbReference type="GO" id="GO:0000155">
    <property type="term" value="F:phosphorelay sensor kinase activity"/>
    <property type="evidence" value="ECO:0007669"/>
    <property type="project" value="InterPro"/>
</dbReference>
<feature type="transmembrane region" description="Helical" evidence="11">
    <location>
        <begin position="151"/>
        <end position="172"/>
    </location>
</feature>
<dbReference type="SUPFAM" id="SSF47384">
    <property type="entry name" value="Homodimeric domain of signal transducing histidine kinase"/>
    <property type="match status" value="1"/>
</dbReference>
<dbReference type="PRINTS" id="PR01780">
    <property type="entry name" value="LANTIREGPROT"/>
</dbReference>
<dbReference type="SMART" id="SM00388">
    <property type="entry name" value="HisKA"/>
    <property type="match status" value="1"/>
</dbReference>
<dbReference type="InterPro" id="IPR008358">
    <property type="entry name" value="Sig_transdc_His_kin/Pase_MprB"/>
</dbReference>
<keyword evidence="8 11" id="KW-1133">Transmembrane helix</keyword>
<organism evidence="13 14">
    <name type="scientific">Anaeromicropila herbilytica</name>
    <dbReference type="NCBI Taxonomy" id="2785025"/>
    <lineage>
        <taxon>Bacteria</taxon>
        <taxon>Bacillati</taxon>
        <taxon>Bacillota</taxon>
        <taxon>Clostridia</taxon>
        <taxon>Lachnospirales</taxon>
        <taxon>Lachnospiraceae</taxon>
        <taxon>Anaeromicropila</taxon>
    </lineage>
</organism>
<proteinExistence type="predicted"/>
<dbReference type="PROSITE" id="PS50109">
    <property type="entry name" value="HIS_KIN"/>
    <property type="match status" value="1"/>
</dbReference>